<dbReference type="Proteomes" id="UP000193467">
    <property type="component" value="Unassembled WGS sequence"/>
</dbReference>
<dbReference type="InterPro" id="IPR008030">
    <property type="entry name" value="NmrA-like"/>
</dbReference>
<dbReference type="InterPro" id="IPR051164">
    <property type="entry name" value="NmrA-like_oxidored"/>
</dbReference>
<reference evidence="4 5" key="1">
    <citation type="submission" date="2016-07" db="EMBL/GenBank/DDBJ databases">
        <title>Pervasive Adenine N6-methylation of Active Genes in Fungi.</title>
        <authorList>
            <consortium name="DOE Joint Genome Institute"/>
            <person name="Mondo S.J."/>
            <person name="Dannebaum R.O."/>
            <person name="Kuo R.C."/>
            <person name="Labutti K."/>
            <person name="Haridas S."/>
            <person name="Kuo A."/>
            <person name="Salamov A."/>
            <person name="Ahrendt S.R."/>
            <person name="Lipzen A."/>
            <person name="Sullivan W."/>
            <person name="Andreopoulos W.B."/>
            <person name="Clum A."/>
            <person name="Lindquist E."/>
            <person name="Daum C."/>
            <person name="Ramamoorthy G.K."/>
            <person name="Gryganskyi A."/>
            <person name="Culley D."/>
            <person name="Magnuson J.K."/>
            <person name="James T.Y."/>
            <person name="O'Malley M.A."/>
            <person name="Stajich J.E."/>
            <person name="Spatafora J.W."/>
            <person name="Visel A."/>
            <person name="Grigoriev I.V."/>
        </authorList>
    </citation>
    <scope>NUCLEOTIDE SEQUENCE [LARGE SCALE GENOMIC DNA]</scope>
    <source>
        <strain evidence="4 5">62-1032</strain>
    </source>
</reference>
<accession>A0A1Y2CJH2</accession>
<dbReference type="STRING" id="106004.A0A1Y2CJH2"/>
<sequence>MIVLITGATGKQGSAGVHLIQGSFEDRSSLLHALKNVDAAFLVQADSPNEVEQGLRFVEVAKEVGLPFLVYGSAEGAGANPPALKGKLEIEEAVKASGLGYAILHPVAFFENFRKEEGWERWLYLGLFEAALKGRKMQMVSTTDIAHFATKAIENPKEIDGRVIPIAGDDLTIEEACKIYGKVQGGTKVSRAPRWISRIVLALLPADLRQLLFWFGEVGYKVDLGAVRKEHEGVRSFEDWLVAE</sequence>
<evidence type="ECO:0000256" key="2">
    <source>
        <dbReference type="ARBA" id="ARBA00022857"/>
    </source>
</evidence>
<evidence type="ECO:0000256" key="1">
    <source>
        <dbReference type="ARBA" id="ARBA00006328"/>
    </source>
</evidence>
<comment type="similarity">
    <text evidence="1">Belongs to the NmrA-type oxidoreductase family.</text>
</comment>
<protein>
    <recommendedName>
        <fullName evidence="3">NmrA-like domain-containing protein</fullName>
    </recommendedName>
</protein>
<dbReference type="Gene3D" id="3.90.25.10">
    <property type="entry name" value="UDP-galactose 4-epimerase, domain 1"/>
    <property type="match status" value="1"/>
</dbReference>
<dbReference type="InParanoid" id="A0A1Y2CJH2"/>
<dbReference type="AlphaFoldDB" id="A0A1Y2CJH2"/>
<evidence type="ECO:0000313" key="5">
    <source>
        <dbReference type="Proteomes" id="UP000193467"/>
    </source>
</evidence>
<dbReference type="EMBL" id="MCGR01000117">
    <property type="protein sequence ID" value="ORY47183.1"/>
    <property type="molecule type" value="Genomic_DNA"/>
</dbReference>
<feature type="domain" description="NmrA-like" evidence="3">
    <location>
        <begin position="11"/>
        <end position="223"/>
    </location>
</feature>
<keyword evidence="5" id="KW-1185">Reference proteome</keyword>
<proteinExistence type="inferred from homology"/>
<dbReference type="OrthoDB" id="9997102at2759"/>
<name>A0A1Y2CJH2_9BASI</name>
<organism evidence="4 5">
    <name type="scientific">Leucosporidium creatinivorum</name>
    <dbReference type="NCBI Taxonomy" id="106004"/>
    <lineage>
        <taxon>Eukaryota</taxon>
        <taxon>Fungi</taxon>
        <taxon>Dikarya</taxon>
        <taxon>Basidiomycota</taxon>
        <taxon>Pucciniomycotina</taxon>
        <taxon>Microbotryomycetes</taxon>
        <taxon>Leucosporidiales</taxon>
        <taxon>Leucosporidium</taxon>
    </lineage>
</organism>
<dbReference type="InterPro" id="IPR036291">
    <property type="entry name" value="NAD(P)-bd_dom_sf"/>
</dbReference>
<dbReference type="PANTHER" id="PTHR42748">
    <property type="entry name" value="NITROGEN METABOLITE REPRESSION PROTEIN NMRA FAMILY MEMBER"/>
    <property type="match status" value="1"/>
</dbReference>
<dbReference type="PANTHER" id="PTHR42748:SF7">
    <property type="entry name" value="NMRA LIKE REDOX SENSOR 1-RELATED"/>
    <property type="match status" value="1"/>
</dbReference>
<dbReference type="SUPFAM" id="SSF51735">
    <property type="entry name" value="NAD(P)-binding Rossmann-fold domains"/>
    <property type="match status" value="1"/>
</dbReference>
<comment type="caution">
    <text evidence="4">The sequence shown here is derived from an EMBL/GenBank/DDBJ whole genome shotgun (WGS) entry which is preliminary data.</text>
</comment>
<dbReference type="Pfam" id="PF05368">
    <property type="entry name" value="NmrA"/>
    <property type="match status" value="1"/>
</dbReference>
<gene>
    <name evidence="4" type="ORF">BCR35DRAFT_310937</name>
</gene>
<keyword evidence="2" id="KW-0521">NADP</keyword>
<dbReference type="Gene3D" id="3.40.50.720">
    <property type="entry name" value="NAD(P)-binding Rossmann-like Domain"/>
    <property type="match status" value="1"/>
</dbReference>
<evidence type="ECO:0000313" key="4">
    <source>
        <dbReference type="EMBL" id="ORY47183.1"/>
    </source>
</evidence>
<evidence type="ECO:0000259" key="3">
    <source>
        <dbReference type="Pfam" id="PF05368"/>
    </source>
</evidence>